<sequence length="1208" mass="134723">MERPRGARARYQADHDAAIKQAIPNINNISRIDGEGEFVFTYSHHTMDSSSVLEIQVVPQEFSSYPSEHFFVVFASGCEVAPAMAKILEDFAATSSGVKIQDALTTLSRNLTRSIERRSTESVVGEDEDTAMADVEDEGPVSEDDDEDFEDFDFGDVIGEDIFGLETFEATRHPTNPYRPVAQETLSRIRRDFCAVRQAGFMISRLCGFDEPSGHHILSISVRVDKLCLSEETRDAWNLYMNDFVVLLIRYDRDYTTFAEALERAASSSNIDFRLRKCTNYKPTIDQAIKAFSAPVSKGNSSYTTSSQRIDLTASDDTDLMLLGVGESIDTFMNTEFVPLLKIRCNHKTTWDSAKRELVEMSRNTRFSPKSSQPDASTDDVENTDKVKLPSFVAKDHLLSDAEISLPLVAAQFAMRYLIRCTDYCMVCHQQVDGNFEALKPYVCDDSLCLFQYMNLGFGPSIDLEVLNQPNVVDLLVSFCYAGLQKTANEIHGGLREYPTGLNLQVPKIFPLNQPSPKGLNQGAANNPTPIKFKEEVVIEGARLLDPMSGRFNWAESYMTLDNIADVAKIKKGMWVVVVLLITHRDSKQNILHHGQVDFLSENTVSLKVASSHRLPLSSEVVPTMPSNTTESNEAAYLVPYDQNLDDLDVSTKSFALTLLLAATPSISSMREYLQASPNRHLDGWYRLTPSASKLIRWIVASNRSYIVQVDELDSEANGEIDSSLARQHERILGVDGWIQFRFAQGSPEKEVQFQEELKKVSKPQKTILGWHGSRVSNWHSIIRDGLDFKSVVNGRAYGDGVYFGRSFDTSLTYSGTRHYAAGDTSHLLTWPNSALKIDAAVSLSEIVNKPEEFVNPTSMSFCYVVKHIHWIQCRYLFVRPQNPSIVAAKEDSKNTVNQFVQDPGHIALGPKNQEIMIPMVAIPSAQDESRKQSLSFLKREAMGHTGDNDGEEPRDIEFLLLPDQELTTSTVSTQTQLNSSSTAPLPLLQPDKTDFRPGTLDLSTLPQFSPPSYATSQGQKTIGQEIKKLQKVQSTTPVHELGWYIDFENMTNMFHWIAELHSFVPDLPLAKDMKRAGVSSIVLEIRFGRDFPMSPPFVRVIRPRFLPFASGGGGHVTAGGAMCMELLTNSGWSPANSLESVLLQVRMALCSVDPKPARLESTKGAGRDYGIGEAFDAYKRAAMTHGWQIPKDLEEATSAMMAQVIED</sequence>
<dbReference type="InterPro" id="IPR000608">
    <property type="entry name" value="UBC"/>
</dbReference>
<dbReference type="PANTHER" id="PTHR21328">
    <property type="entry name" value="POLY ADP-RIBOSE POLYMERASE FAMILY, MEMBER PARP"/>
    <property type="match status" value="1"/>
</dbReference>
<keyword evidence="4" id="KW-0520">NAD</keyword>
<evidence type="ECO:0000313" key="8">
    <source>
        <dbReference type="Proteomes" id="UP001408356"/>
    </source>
</evidence>
<feature type="region of interest" description="Disordered" evidence="5">
    <location>
        <begin position="117"/>
        <end position="148"/>
    </location>
</feature>
<evidence type="ECO:0000256" key="1">
    <source>
        <dbReference type="ARBA" id="ARBA00022676"/>
    </source>
</evidence>
<dbReference type="Pfam" id="PF00179">
    <property type="entry name" value="UQ_con"/>
    <property type="match status" value="1"/>
</dbReference>
<feature type="region of interest" description="Disordered" evidence="5">
    <location>
        <begin position="362"/>
        <end position="383"/>
    </location>
</feature>
<reference evidence="7 8" key="1">
    <citation type="journal article" date="2024" name="J. Plant Pathol.">
        <title>Sequence and assembly of the genome of Seiridium unicorne, isolate CBS 538.82, causal agent of cypress canker disease.</title>
        <authorList>
            <person name="Scali E."/>
            <person name="Rocca G.D."/>
            <person name="Danti R."/>
            <person name="Garbelotto M."/>
            <person name="Barberini S."/>
            <person name="Baroncelli R."/>
            <person name="Emiliani G."/>
        </authorList>
    </citation>
    <scope>NUCLEOTIDE SEQUENCE [LARGE SCALE GENOMIC DNA]</scope>
    <source>
        <strain evidence="7 8">BM-138-508</strain>
    </source>
</reference>
<protein>
    <recommendedName>
        <fullName evidence="6">UBC core domain-containing protein</fullName>
    </recommendedName>
</protein>
<dbReference type="Gene3D" id="3.10.110.10">
    <property type="entry name" value="Ubiquitin Conjugating Enzyme"/>
    <property type="match status" value="1"/>
</dbReference>
<gene>
    <name evidence="7" type="ORF">SUNI508_03477</name>
</gene>
<dbReference type="SUPFAM" id="SSF56399">
    <property type="entry name" value="ADP-ribosylation"/>
    <property type="match status" value="1"/>
</dbReference>
<feature type="compositionally biased region" description="Acidic residues" evidence="5">
    <location>
        <begin position="124"/>
        <end position="148"/>
    </location>
</feature>
<keyword evidence="1" id="KW-0328">Glycosyltransferase</keyword>
<dbReference type="CDD" id="cd23802">
    <property type="entry name" value="UBCc_UBE2Q"/>
    <property type="match status" value="1"/>
</dbReference>
<organism evidence="7 8">
    <name type="scientific">Seiridium unicorne</name>
    <dbReference type="NCBI Taxonomy" id="138068"/>
    <lineage>
        <taxon>Eukaryota</taxon>
        <taxon>Fungi</taxon>
        <taxon>Dikarya</taxon>
        <taxon>Ascomycota</taxon>
        <taxon>Pezizomycotina</taxon>
        <taxon>Sordariomycetes</taxon>
        <taxon>Xylariomycetidae</taxon>
        <taxon>Amphisphaeriales</taxon>
        <taxon>Sporocadaceae</taxon>
        <taxon>Seiridium</taxon>
    </lineage>
</organism>
<dbReference type="InterPro" id="IPR016135">
    <property type="entry name" value="UBQ-conjugating_enzyme/RWD"/>
</dbReference>
<dbReference type="InterPro" id="IPR012317">
    <property type="entry name" value="Poly(ADP-ribose)pol_cat_dom"/>
</dbReference>
<keyword evidence="8" id="KW-1185">Reference proteome</keyword>
<comment type="caution">
    <text evidence="7">The sequence shown here is derived from an EMBL/GenBank/DDBJ whole genome shotgun (WGS) entry which is preliminary data.</text>
</comment>
<evidence type="ECO:0000259" key="6">
    <source>
        <dbReference type="PROSITE" id="PS50127"/>
    </source>
</evidence>
<evidence type="ECO:0000256" key="3">
    <source>
        <dbReference type="ARBA" id="ARBA00022695"/>
    </source>
</evidence>
<proteinExistence type="predicted"/>
<keyword evidence="3" id="KW-0548">Nucleotidyltransferase</keyword>
<accession>A0ABR2VDK2</accession>
<evidence type="ECO:0000256" key="2">
    <source>
        <dbReference type="ARBA" id="ARBA00022679"/>
    </source>
</evidence>
<dbReference type="Pfam" id="PF00644">
    <property type="entry name" value="PARP"/>
    <property type="match status" value="1"/>
</dbReference>
<dbReference type="PROSITE" id="PS50127">
    <property type="entry name" value="UBC_2"/>
    <property type="match status" value="1"/>
</dbReference>
<dbReference type="SMART" id="SM00212">
    <property type="entry name" value="UBCc"/>
    <property type="match status" value="1"/>
</dbReference>
<evidence type="ECO:0000256" key="5">
    <source>
        <dbReference type="SAM" id="MobiDB-lite"/>
    </source>
</evidence>
<feature type="compositionally biased region" description="Polar residues" evidence="5">
    <location>
        <begin position="362"/>
        <end position="376"/>
    </location>
</feature>
<feature type="region of interest" description="Disordered" evidence="5">
    <location>
        <begin position="970"/>
        <end position="991"/>
    </location>
</feature>
<evidence type="ECO:0000256" key="4">
    <source>
        <dbReference type="ARBA" id="ARBA00023027"/>
    </source>
</evidence>
<dbReference type="Proteomes" id="UP001408356">
    <property type="component" value="Unassembled WGS sequence"/>
</dbReference>
<dbReference type="EMBL" id="JARVKF010000035">
    <property type="protein sequence ID" value="KAK9424601.1"/>
    <property type="molecule type" value="Genomic_DNA"/>
</dbReference>
<feature type="compositionally biased region" description="Low complexity" evidence="5">
    <location>
        <begin position="970"/>
        <end position="983"/>
    </location>
</feature>
<dbReference type="SUPFAM" id="SSF54495">
    <property type="entry name" value="UBC-like"/>
    <property type="match status" value="1"/>
</dbReference>
<evidence type="ECO:0000313" key="7">
    <source>
        <dbReference type="EMBL" id="KAK9424601.1"/>
    </source>
</evidence>
<feature type="domain" description="UBC core" evidence="6">
    <location>
        <begin position="1018"/>
        <end position="1192"/>
    </location>
</feature>
<dbReference type="InterPro" id="IPR051838">
    <property type="entry name" value="ARTD_PARP"/>
</dbReference>
<dbReference type="Gene3D" id="3.90.228.10">
    <property type="match status" value="1"/>
</dbReference>
<name>A0ABR2VDK2_9PEZI</name>
<keyword evidence="2" id="KW-0808">Transferase</keyword>